<dbReference type="EMBL" id="JBANMG010000001">
    <property type="protein sequence ID" value="KAK6957323.1"/>
    <property type="molecule type" value="Genomic_DNA"/>
</dbReference>
<feature type="transmembrane region" description="Helical" evidence="7">
    <location>
        <begin position="260"/>
        <end position="285"/>
    </location>
</feature>
<feature type="transmembrane region" description="Helical" evidence="7">
    <location>
        <begin position="222"/>
        <end position="240"/>
    </location>
</feature>
<accession>A0AAX6MY20</accession>
<dbReference type="Pfam" id="PF20684">
    <property type="entry name" value="Fung_rhodopsin"/>
    <property type="match status" value="1"/>
</dbReference>
<organism evidence="9 10">
    <name type="scientific">Daldinia eschscholtzii</name>
    <dbReference type="NCBI Taxonomy" id="292717"/>
    <lineage>
        <taxon>Eukaryota</taxon>
        <taxon>Fungi</taxon>
        <taxon>Dikarya</taxon>
        <taxon>Ascomycota</taxon>
        <taxon>Pezizomycotina</taxon>
        <taxon>Sordariomycetes</taxon>
        <taxon>Xylariomycetidae</taxon>
        <taxon>Xylariales</taxon>
        <taxon>Hypoxylaceae</taxon>
        <taxon>Daldinia</taxon>
    </lineage>
</organism>
<dbReference type="GO" id="GO:0016020">
    <property type="term" value="C:membrane"/>
    <property type="evidence" value="ECO:0007669"/>
    <property type="project" value="UniProtKB-SubCell"/>
</dbReference>
<feature type="region of interest" description="Disordered" evidence="6">
    <location>
        <begin position="308"/>
        <end position="333"/>
    </location>
</feature>
<evidence type="ECO:0000256" key="5">
    <source>
        <dbReference type="ARBA" id="ARBA00038359"/>
    </source>
</evidence>
<dbReference type="Proteomes" id="UP001369815">
    <property type="component" value="Unassembled WGS sequence"/>
</dbReference>
<feature type="region of interest" description="Disordered" evidence="6">
    <location>
        <begin position="1"/>
        <end position="25"/>
    </location>
</feature>
<keyword evidence="10" id="KW-1185">Reference proteome</keyword>
<proteinExistence type="inferred from homology"/>
<dbReference type="InterPro" id="IPR052337">
    <property type="entry name" value="SAT4-like"/>
</dbReference>
<dbReference type="AlphaFoldDB" id="A0AAX6MY20"/>
<dbReference type="PANTHER" id="PTHR33048:SF158">
    <property type="entry name" value="MEMBRANE PROTEIN PTH11-LIKE, PUTATIVE-RELATED"/>
    <property type="match status" value="1"/>
</dbReference>
<evidence type="ECO:0000259" key="8">
    <source>
        <dbReference type="Pfam" id="PF20684"/>
    </source>
</evidence>
<keyword evidence="3 7" id="KW-1133">Transmembrane helix</keyword>
<comment type="caution">
    <text evidence="9">The sequence shown here is derived from an EMBL/GenBank/DDBJ whole genome shotgun (WGS) entry which is preliminary data.</text>
</comment>
<comment type="similarity">
    <text evidence="5">Belongs to the SAT4 family.</text>
</comment>
<name>A0AAX6MY20_9PEZI</name>
<reference evidence="9 10" key="1">
    <citation type="journal article" date="2024" name="Front Chem Biol">
        <title>Unveiling the potential of Daldinia eschscholtzii MFLUCC 19-0629 through bioactivity and bioinformatics studies for enhanced sustainable agriculture production.</title>
        <authorList>
            <person name="Brooks S."/>
            <person name="Weaver J.A."/>
            <person name="Klomchit A."/>
            <person name="Alharthi S.A."/>
            <person name="Onlamun T."/>
            <person name="Nurani R."/>
            <person name="Vong T.K."/>
            <person name="Alberti F."/>
            <person name="Greco C."/>
        </authorList>
    </citation>
    <scope>NUCLEOTIDE SEQUENCE [LARGE SCALE GENOMIC DNA]</scope>
    <source>
        <strain evidence="9">MFLUCC 19-0629</strain>
    </source>
</reference>
<keyword evidence="2 7" id="KW-0812">Transmembrane</keyword>
<evidence type="ECO:0000256" key="3">
    <source>
        <dbReference type="ARBA" id="ARBA00022989"/>
    </source>
</evidence>
<feature type="transmembrane region" description="Helical" evidence="7">
    <location>
        <begin position="134"/>
        <end position="162"/>
    </location>
</feature>
<evidence type="ECO:0000256" key="6">
    <source>
        <dbReference type="SAM" id="MobiDB-lite"/>
    </source>
</evidence>
<feature type="transmembrane region" description="Helical" evidence="7">
    <location>
        <begin position="182"/>
        <end position="201"/>
    </location>
</feature>
<feature type="transmembrane region" description="Helical" evidence="7">
    <location>
        <begin position="32"/>
        <end position="52"/>
    </location>
</feature>
<keyword evidence="4 7" id="KW-0472">Membrane</keyword>
<evidence type="ECO:0000256" key="1">
    <source>
        <dbReference type="ARBA" id="ARBA00004141"/>
    </source>
</evidence>
<comment type="subcellular location">
    <subcellularLocation>
        <location evidence="1">Membrane</location>
        <topology evidence="1">Multi-pass membrane protein</topology>
    </subcellularLocation>
</comment>
<evidence type="ECO:0000256" key="7">
    <source>
        <dbReference type="SAM" id="Phobius"/>
    </source>
</evidence>
<gene>
    <name evidence="9" type="ORF">Daesc_000106</name>
</gene>
<evidence type="ECO:0000256" key="4">
    <source>
        <dbReference type="ARBA" id="ARBA00023136"/>
    </source>
</evidence>
<evidence type="ECO:0000313" key="10">
    <source>
        <dbReference type="Proteomes" id="UP001369815"/>
    </source>
</evidence>
<evidence type="ECO:0000256" key="2">
    <source>
        <dbReference type="ARBA" id="ARBA00022692"/>
    </source>
</evidence>
<protein>
    <recommendedName>
        <fullName evidence="8">Rhodopsin domain-containing protein</fullName>
    </recommendedName>
</protein>
<feature type="domain" description="Rhodopsin" evidence="8">
    <location>
        <begin position="49"/>
        <end position="282"/>
    </location>
</feature>
<dbReference type="PANTHER" id="PTHR33048">
    <property type="entry name" value="PTH11-LIKE INTEGRAL MEMBRANE PROTEIN (AFU_ORTHOLOGUE AFUA_5G11245)"/>
    <property type="match status" value="1"/>
</dbReference>
<sequence length="392" mass="43690">MDPGYLDRTPSRDPPPGQESNFTNPESRSHQLYILIAVLSPIIVLVGSLRIYSRLRITRSFGVDDWLCIVATDRRFFADRVATDLMNGNTQFSGSQVVGSLADSVLIRITNTTIKVAFLTFYLRLFSPVTYVRYMVLAGMALVITFCVVFVIVDLVACAPWPSEHGDWIAPSLIDRCTRISVPLITAAAYFTVITDFYVLLIPLHQIPTLGLSPRRKVGVSIIFLTGLLATGAALTNLIIRQDKKIFDRSDFTWTIVPVYMTSLVEINIGLICLSLPVIFVLFLGRFTNISRSVRSWIRQRQSPHQSSNESVLNFTPSDSEAPRIQSTPSDTSLSGLRKLIHNVYRSGARSSARGTNVTTYDELISVDLNYHAHLKTMKARETEKTHGSGQA</sequence>
<evidence type="ECO:0000313" key="9">
    <source>
        <dbReference type="EMBL" id="KAK6957323.1"/>
    </source>
</evidence>
<dbReference type="InterPro" id="IPR049326">
    <property type="entry name" value="Rhodopsin_dom_fungi"/>
</dbReference>